<accession>A0AAV6JJS2</accession>
<keyword evidence="2" id="KW-1185">Reference proteome</keyword>
<gene>
    <name evidence="1" type="ORF">RHGRI_021304</name>
</gene>
<reference evidence="1" key="1">
    <citation type="submission" date="2020-08" db="EMBL/GenBank/DDBJ databases">
        <title>Plant Genome Project.</title>
        <authorList>
            <person name="Zhang R.-G."/>
        </authorList>
    </citation>
    <scope>NUCLEOTIDE SEQUENCE</scope>
    <source>
        <strain evidence="1">WSP0</strain>
        <tissue evidence="1">Leaf</tissue>
    </source>
</reference>
<evidence type="ECO:0000313" key="2">
    <source>
        <dbReference type="Proteomes" id="UP000823749"/>
    </source>
</evidence>
<dbReference type="AlphaFoldDB" id="A0AAV6JJS2"/>
<comment type="caution">
    <text evidence="1">The sequence shown here is derived from an EMBL/GenBank/DDBJ whole genome shotgun (WGS) entry which is preliminary data.</text>
</comment>
<protein>
    <submittedName>
        <fullName evidence="1">Uncharacterized protein</fullName>
    </submittedName>
</protein>
<evidence type="ECO:0000313" key="1">
    <source>
        <dbReference type="EMBL" id="KAG5541436.1"/>
    </source>
</evidence>
<proteinExistence type="predicted"/>
<dbReference type="Proteomes" id="UP000823749">
    <property type="component" value="Chromosome 7"/>
</dbReference>
<sequence>MMDFGELTLLRAFDYLVKNDNEGKAFLAKNTRHRTVSVEGFCNKNDEKHRTVSVDGFCKKDDENQTRVLSSSWILTKF</sequence>
<name>A0AAV6JJS2_9ERIC</name>
<organism evidence="1 2">
    <name type="scientific">Rhododendron griersonianum</name>
    <dbReference type="NCBI Taxonomy" id="479676"/>
    <lineage>
        <taxon>Eukaryota</taxon>
        <taxon>Viridiplantae</taxon>
        <taxon>Streptophyta</taxon>
        <taxon>Embryophyta</taxon>
        <taxon>Tracheophyta</taxon>
        <taxon>Spermatophyta</taxon>
        <taxon>Magnoliopsida</taxon>
        <taxon>eudicotyledons</taxon>
        <taxon>Gunneridae</taxon>
        <taxon>Pentapetalae</taxon>
        <taxon>asterids</taxon>
        <taxon>Ericales</taxon>
        <taxon>Ericaceae</taxon>
        <taxon>Ericoideae</taxon>
        <taxon>Rhodoreae</taxon>
        <taxon>Rhododendron</taxon>
    </lineage>
</organism>
<dbReference type="EMBL" id="JACTNZ010000007">
    <property type="protein sequence ID" value="KAG5541436.1"/>
    <property type="molecule type" value="Genomic_DNA"/>
</dbReference>